<dbReference type="Proteomes" id="UP000821853">
    <property type="component" value="Chromosome 2"/>
</dbReference>
<dbReference type="EMBL" id="JABSTR010000004">
    <property type="protein sequence ID" value="KAH9367150.1"/>
    <property type="molecule type" value="Genomic_DNA"/>
</dbReference>
<organism evidence="1 2">
    <name type="scientific">Haemaphysalis longicornis</name>
    <name type="common">Bush tick</name>
    <dbReference type="NCBI Taxonomy" id="44386"/>
    <lineage>
        <taxon>Eukaryota</taxon>
        <taxon>Metazoa</taxon>
        <taxon>Ecdysozoa</taxon>
        <taxon>Arthropoda</taxon>
        <taxon>Chelicerata</taxon>
        <taxon>Arachnida</taxon>
        <taxon>Acari</taxon>
        <taxon>Parasitiformes</taxon>
        <taxon>Ixodida</taxon>
        <taxon>Ixodoidea</taxon>
        <taxon>Ixodidae</taxon>
        <taxon>Haemaphysalinae</taxon>
        <taxon>Haemaphysalis</taxon>
    </lineage>
</organism>
<dbReference type="GO" id="GO:0140359">
    <property type="term" value="F:ABC-type transporter activity"/>
    <property type="evidence" value="ECO:0007669"/>
    <property type="project" value="InterPro"/>
</dbReference>
<gene>
    <name evidence="1" type="ORF">HPB48_012082</name>
</gene>
<dbReference type="InterPro" id="IPR026082">
    <property type="entry name" value="ABCA"/>
</dbReference>
<evidence type="ECO:0000313" key="1">
    <source>
        <dbReference type="EMBL" id="KAH9367150.1"/>
    </source>
</evidence>
<comment type="caution">
    <text evidence="1">The sequence shown here is derived from an EMBL/GenBank/DDBJ whole genome shotgun (WGS) entry which is preliminary data.</text>
</comment>
<keyword evidence="2" id="KW-1185">Reference proteome</keyword>
<evidence type="ECO:0000313" key="2">
    <source>
        <dbReference type="Proteomes" id="UP000821853"/>
    </source>
</evidence>
<dbReference type="AlphaFoldDB" id="A0A9J6FLS7"/>
<accession>A0A9J6FLS7</accession>
<dbReference type="PANTHER" id="PTHR19229:SF250">
    <property type="entry name" value="ABC TRANSPORTER DOMAIN-CONTAINING PROTEIN-RELATED"/>
    <property type="match status" value="1"/>
</dbReference>
<dbReference type="OrthoDB" id="6435757at2759"/>
<dbReference type="VEuPathDB" id="VectorBase:HLOH_046859"/>
<sequence length="115" mass="13299">MDEVEGLCDRVAIMIDGELQCLGSLVHLQEKFAQGFTVTVKTHVEYKGDEEYRAKLLRAIRETFPDSKLQQSYEVSGPRVRVGRNLYLVHPHQTGEDKTRVWRMVSMRYGMLLRG</sequence>
<name>A0A9J6FLS7_HAELO</name>
<dbReference type="PANTHER" id="PTHR19229">
    <property type="entry name" value="ATP-BINDING CASSETTE TRANSPORTER SUBFAMILY A ABCA"/>
    <property type="match status" value="1"/>
</dbReference>
<reference evidence="1 2" key="1">
    <citation type="journal article" date="2020" name="Cell">
        <title>Large-Scale Comparative Analyses of Tick Genomes Elucidate Their Genetic Diversity and Vector Capacities.</title>
        <authorList>
            <consortium name="Tick Genome and Microbiome Consortium (TIGMIC)"/>
            <person name="Jia N."/>
            <person name="Wang J."/>
            <person name="Shi W."/>
            <person name="Du L."/>
            <person name="Sun Y."/>
            <person name="Zhan W."/>
            <person name="Jiang J.F."/>
            <person name="Wang Q."/>
            <person name="Zhang B."/>
            <person name="Ji P."/>
            <person name="Bell-Sakyi L."/>
            <person name="Cui X.M."/>
            <person name="Yuan T.T."/>
            <person name="Jiang B.G."/>
            <person name="Yang W.F."/>
            <person name="Lam T.T."/>
            <person name="Chang Q.C."/>
            <person name="Ding S.J."/>
            <person name="Wang X.J."/>
            <person name="Zhu J.G."/>
            <person name="Ruan X.D."/>
            <person name="Zhao L."/>
            <person name="Wei J.T."/>
            <person name="Ye R.Z."/>
            <person name="Que T.C."/>
            <person name="Du C.H."/>
            <person name="Zhou Y.H."/>
            <person name="Cheng J.X."/>
            <person name="Dai P.F."/>
            <person name="Guo W.B."/>
            <person name="Han X.H."/>
            <person name="Huang E.J."/>
            <person name="Li L.F."/>
            <person name="Wei W."/>
            <person name="Gao Y.C."/>
            <person name="Liu J.Z."/>
            <person name="Shao H.Z."/>
            <person name="Wang X."/>
            <person name="Wang C.C."/>
            <person name="Yang T.C."/>
            <person name="Huo Q.B."/>
            <person name="Li W."/>
            <person name="Chen H.Y."/>
            <person name="Chen S.E."/>
            <person name="Zhou L.G."/>
            <person name="Ni X.B."/>
            <person name="Tian J.H."/>
            <person name="Sheng Y."/>
            <person name="Liu T."/>
            <person name="Pan Y.S."/>
            <person name="Xia L.Y."/>
            <person name="Li J."/>
            <person name="Zhao F."/>
            <person name="Cao W.C."/>
        </authorList>
    </citation>
    <scope>NUCLEOTIDE SEQUENCE [LARGE SCALE GENOMIC DNA]</scope>
    <source>
        <strain evidence="1">HaeL-2018</strain>
    </source>
</reference>
<protein>
    <submittedName>
        <fullName evidence="1">Uncharacterized protein</fullName>
    </submittedName>
</protein>
<dbReference type="GO" id="GO:0016020">
    <property type="term" value="C:membrane"/>
    <property type="evidence" value="ECO:0007669"/>
    <property type="project" value="InterPro"/>
</dbReference>
<proteinExistence type="predicted"/>
<dbReference type="GO" id="GO:0005319">
    <property type="term" value="F:lipid transporter activity"/>
    <property type="evidence" value="ECO:0007669"/>
    <property type="project" value="TreeGrafter"/>
</dbReference>